<keyword evidence="3" id="KW-1185">Reference proteome</keyword>
<reference evidence="2" key="1">
    <citation type="journal article" date="2022" name="Plant J.">
        <title>Strategies of tolerance reflected in two North American maple genomes.</title>
        <authorList>
            <person name="McEvoy S.L."/>
            <person name="Sezen U.U."/>
            <person name="Trouern-Trend A."/>
            <person name="McMahon S.M."/>
            <person name="Schaberg P.G."/>
            <person name="Yang J."/>
            <person name="Wegrzyn J.L."/>
            <person name="Swenson N.G."/>
        </authorList>
    </citation>
    <scope>NUCLEOTIDE SEQUENCE</scope>
    <source>
        <strain evidence="2">NS2018</strain>
    </source>
</reference>
<evidence type="ECO:0000313" key="2">
    <source>
        <dbReference type="EMBL" id="KAK0575830.1"/>
    </source>
</evidence>
<gene>
    <name evidence="2" type="ORF">LWI29_007876</name>
</gene>
<sequence>MMKSWEGCRAEHSRVSHLVYIDNVSLHISSTTRPNPTLHHQTVSPSARRSHTRHSQTTLTPLIAYLLSLTGSPFVRCGIGIENGCLNDYYVQIHYHSFRTWFIGWKK</sequence>
<dbReference type="Proteomes" id="UP001168877">
    <property type="component" value="Unassembled WGS sequence"/>
</dbReference>
<evidence type="ECO:0000313" key="3">
    <source>
        <dbReference type="Proteomes" id="UP001168877"/>
    </source>
</evidence>
<dbReference type="AlphaFoldDB" id="A0AA39VDA7"/>
<evidence type="ECO:0000256" key="1">
    <source>
        <dbReference type="SAM" id="MobiDB-lite"/>
    </source>
</evidence>
<dbReference type="EMBL" id="JAUESC010000386">
    <property type="protein sequence ID" value="KAK0575830.1"/>
    <property type="molecule type" value="Genomic_DNA"/>
</dbReference>
<reference evidence="2" key="2">
    <citation type="submission" date="2023-06" db="EMBL/GenBank/DDBJ databases">
        <authorList>
            <person name="Swenson N.G."/>
            <person name="Wegrzyn J.L."/>
            <person name="Mcevoy S.L."/>
        </authorList>
    </citation>
    <scope>NUCLEOTIDE SEQUENCE</scope>
    <source>
        <strain evidence="2">NS2018</strain>
        <tissue evidence="2">Leaf</tissue>
    </source>
</reference>
<protein>
    <submittedName>
        <fullName evidence="2">Uncharacterized protein</fullName>
    </submittedName>
</protein>
<organism evidence="2 3">
    <name type="scientific">Acer saccharum</name>
    <name type="common">Sugar maple</name>
    <dbReference type="NCBI Taxonomy" id="4024"/>
    <lineage>
        <taxon>Eukaryota</taxon>
        <taxon>Viridiplantae</taxon>
        <taxon>Streptophyta</taxon>
        <taxon>Embryophyta</taxon>
        <taxon>Tracheophyta</taxon>
        <taxon>Spermatophyta</taxon>
        <taxon>Magnoliopsida</taxon>
        <taxon>eudicotyledons</taxon>
        <taxon>Gunneridae</taxon>
        <taxon>Pentapetalae</taxon>
        <taxon>rosids</taxon>
        <taxon>malvids</taxon>
        <taxon>Sapindales</taxon>
        <taxon>Sapindaceae</taxon>
        <taxon>Hippocastanoideae</taxon>
        <taxon>Acereae</taxon>
        <taxon>Acer</taxon>
    </lineage>
</organism>
<accession>A0AA39VDA7</accession>
<feature type="compositionally biased region" description="Polar residues" evidence="1">
    <location>
        <begin position="32"/>
        <end position="47"/>
    </location>
</feature>
<proteinExistence type="predicted"/>
<feature type="region of interest" description="Disordered" evidence="1">
    <location>
        <begin position="32"/>
        <end position="54"/>
    </location>
</feature>
<name>A0AA39VDA7_ACESA</name>
<comment type="caution">
    <text evidence="2">The sequence shown here is derived from an EMBL/GenBank/DDBJ whole genome shotgun (WGS) entry which is preliminary data.</text>
</comment>